<evidence type="ECO:0000313" key="2">
    <source>
        <dbReference type="Proteomes" id="UP000001495"/>
    </source>
</evidence>
<evidence type="ECO:0000313" key="1">
    <source>
        <dbReference type="EMBL" id="ACV23908.1"/>
    </source>
</evidence>
<proteinExistence type="predicted"/>
<organism evidence="1 2">
    <name type="scientific">Methanocaldococcus fervens (strain DSM 4213 / JCM 15782 / AG86)</name>
    <name type="common">Methanococcus fervens</name>
    <dbReference type="NCBI Taxonomy" id="573064"/>
    <lineage>
        <taxon>Archaea</taxon>
        <taxon>Methanobacteriati</taxon>
        <taxon>Methanobacteriota</taxon>
        <taxon>Methanomada group</taxon>
        <taxon>Methanococci</taxon>
        <taxon>Methanococcales</taxon>
        <taxon>Methanocaldococcaceae</taxon>
        <taxon>Methanocaldococcus</taxon>
    </lineage>
</organism>
<name>C7P5S6_METFA</name>
<protein>
    <submittedName>
        <fullName evidence="1">Uncharacterized protein</fullName>
    </submittedName>
</protein>
<dbReference type="KEGG" id="mfe:Mefer_0066"/>
<dbReference type="GeneID" id="8364728"/>
<dbReference type="Proteomes" id="UP000001495">
    <property type="component" value="Chromosome"/>
</dbReference>
<dbReference type="OrthoDB" id="66074at2157"/>
<keyword evidence="2" id="KW-1185">Reference proteome</keyword>
<dbReference type="AlphaFoldDB" id="C7P5S6"/>
<sequence>MRDVLQIVAILIMCMFLCPTTAAAEMEIWGLASNGTLAMVTYHTSSEFHTVLYDGKTFYEVPIPSRKEDVKKTPFSLQPDDWTYFDGLNPYVIGYFKGLWIFGGVERVATLDGKTFRVYSNPGCSTCQPIEFRAGRDRAALVMEKTTMMTFQILVWFNGTEFETTNLTAEEIHVAPIGSGWFIYTKTGNRTSLYIQQNDLKLPVECPGRLEVYSMSSNGSAVLIATNDGLYAYEGGNLRKVSATGASLAVWNGHWFVFDGDTVLEYDGKHLREVAQLNITPTYAVPFKGSILVAGSRGTAKWKLLMVSANGEVDDLTEKMASPKPWG</sequence>
<dbReference type="STRING" id="573064.Mefer_0066"/>
<dbReference type="HOGENOM" id="CLU_848902_0_0_2"/>
<dbReference type="eggNOG" id="arCOG00368">
    <property type="taxonomic scope" value="Archaea"/>
</dbReference>
<accession>C7P5S6</accession>
<reference evidence="1" key="1">
    <citation type="submission" date="2009-08" db="EMBL/GenBank/DDBJ databases">
        <title>Complete sequence of chromosome of Methanocaldococcus fervens AG86.</title>
        <authorList>
            <consortium name="US DOE Joint Genome Institute"/>
            <person name="Lucas S."/>
            <person name="Copeland A."/>
            <person name="Lapidus A."/>
            <person name="Glavina del Rio T."/>
            <person name="Tice H."/>
            <person name="Bruce D."/>
            <person name="Goodwin L."/>
            <person name="Pitluck S."/>
            <person name="Chertkov O."/>
            <person name="Detter J.C."/>
            <person name="Han C."/>
            <person name="Tapia R."/>
            <person name="Larimer F."/>
            <person name="Land M."/>
            <person name="Hauser L."/>
            <person name="Kyrpides N."/>
            <person name="Ovchinnikova G."/>
            <person name="Lupa-Sieprawska M."/>
            <person name="Whitman W.B."/>
        </authorList>
    </citation>
    <scope>NUCLEOTIDE SEQUENCE [LARGE SCALE GENOMIC DNA]</scope>
    <source>
        <strain evidence="1">AG86</strain>
    </source>
</reference>
<dbReference type="RefSeq" id="WP_012794930.1">
    <property type="nucleotide sequence ID" value="NC_013156.1"/>
</dbReference>
<gene>
    <name evidence="1" type="ordered locus">Mefer_0066</name>
</gene>
<dbReference type="EMBL" id="CP001696">
    <property type="protein sequence ID" value="ACV23908.1"/>
    <property type="molecule type" value="Genomic_DNA"/>
</dbReference>